<dbReference type="InterPro" id="IPR025269">
    <property type="entry name" value="SAM-like_dom"/>
</dbReference>
<dbReference type="InterPro" id="IPR044068">
    <property type="entry name" value="CB"/>
</dbReference>
<reference evidence="8" key="1">
    <citation type="submission" date="2020-10" db="EMBL/GenBank/DDBJ databases">
        <authorList>
            <person name="Gilroy R."/>
        </authorList>
    </citation>
    <scope>NUCLEOTIDE SEQUENCE</scope>
    <source>
        <strain evidence="8">B1-15692</strain>
    </source>
</reference>
<feature type="domain" description="Tyr recombinase" evidence="6">
    <location>
        <begin position="219"/>
        <end position="414"/>
    </location>
</feature>
<evidence type="ECO:0000256" key="3">
    <source>
        <dbReference type="ARBA" id="ARBA00023125"/>
    </source>
</evidence>
<dbReference type="EMBL" id="JADIMH010000053">
    <property type="protein sequence ID" value="MBO8467768.1"/>
    <property type="molecule type" value="Genomic_DNA"/>
</dbReference>
<dbReference type="InterPro" id="IPR010998">
    <property type="entry name" value="Integrase_recombinase_N"/>
</dbReference>
<proteinExistence type="inferred from homology"/>
<keyword evidence="4" id="KW-0233">DNA recombination</keyword>
<dbReference type="PROSITE" id="PS51898">
    <property type="entry name" value="TYR_RECOMBINASE"/>
    <property type="match status" value="1"/>
</dbReference>
<dbReference type="SUPFAM" id="SSF56349">
    <property type="entry name" value="DNA breaking-rejoining enzymes"/>
    <property type="match status" value="1"/>
</dbReference>
<dbReference type="InterPro" id="IPR050090">
    <property type="entry name" value="Tyrosine_recombinase_XerCD"/>
</dbReference>
<dbReference type="InterPro" id="IPR013762">
    <property type="entry name" value="Integrase-like_cat_sf"/>
</dbReference>
<dbReference type="Pfam" id="PF00589">
    <property type="entry name" value="Phage_integrase"/>
    <property type="match status" value="1"/>
</dbReference>
<evidence type="ECO:0000256" key="4">
    <source>
        <dbReference type="ARBA" id="ARBA00023172"/>
    </source>
</evidence>
<evidence type="ECO:0000256" key="1">
    <source>
        <dbReference type="ARBA" id="ARBA00008857"/>
    </source>
</evidence>
<reference evidence="8" key="2">
    <citation type="journal article" date="2021" name="PeerJ">
        <title>Extensive microbial diversity within the chicken gut microbiome revealed by metagenomics and culture.</title>
        <authorList>
            <person name="Gilroy R."/>
            <person name="Ravi A."/>
            <person name="Getino M."/>
            <person name="Pursley I."/>
            <person name="Horton D.L."/>
            <person name="Alikhan N.F."/>
            <person name="Baker D."/>
            <person name="Gharbi K."/>
            <person name="Hall N."/>
            <person name="Watson M."/>
            <person name="Adriaenssens E.M."/>
            <person name="Foster-Nyarko E."/>
            <person name="Jarju S."/>
            <person name="Secka A."/>
            <person name="Antonio M."/>
            <person name="Oren A."/>
            <person name="Chaudhuri R.R."/>
            <person name="La Ragione R."/>
            <person name="Hildebrand F."/>
            <person name="Pallen M.J."/>
        </authorList>
    </citation>
    <scope>NUCLEOTIDE SEQUENCE</scope>
    <source>
        <strain evidence="8">B1-15692</strain>
    </source>
</reference>
<evidence type="ECO:0000259" key="6">
    <source>
        <dbReference type="PROSITE" id="PS51898"/>
    </source>
</evidence>
<name>A0A9D9I853_9BACT</name>
<evidence type="ECO:0000259" key="7">
    <source>
        <dbReference type="PROSITE" id="PS51900"/>
    </source>
</evidence>
<dbReference type="Gene3D" id="1.10.150.130">
    <property type="match status" value="1"/>
</dbReference>
<dbReference type="PANTHER" id="PTHR30349:SF64">
    <property type="entry name" value="PROPHAGE INTEGRASE INTD-RELATED"/>
    <property type="match status" value="1"/>
</dbReference>
<dbReference type="GO" id="GO:0003677">
    <property type="term" value="F:DNA binding"/>
    <property type="evidence" value="ECO:0007669"/>
    <property type="project" value="UniProtKB-UniRule"/>
</dbReference>
<dbReference type="GO" id="GO:0006310">
    <property type="term" value="P:DNA recombination"/>
    <property type="evidence" value="ECO:0007669"/>
    <property type="project" value="UniProtKB-KW"/>
</dbReference>
<protein>
    <submittedName>
        <fullName evidence="8">Phage integrase SAM-like domain-containing protein</fullName>
    </submittedName>
</protein>
<dbReference type="InterPro" id="IPR011010">
    <property type="entry name" value="DNA_brk_join_enz"/>
</dbReference>
<dbReference type="CDD" id="cd00397">
    <property type="entry name" value="DNA_BRE_C"/>
    <property type="match status" value="1"/>
</dbReference>
<accession>A0A9D9I853</accession>
<dbReference type="AlphaFoldDB" id="A0A9D9I853"/>
<dbReference type="PROSITE" id="PS51900">
    <property type="entry name" value="CB"/>
    <property type="match status" value="1"/>
</dbReference>
<evidence type="ECO:0000256" key="2">
    <source>
        <dbReference type="ARBA" id="ARBA00022908"/>
    </source>
</evidence>
<dbReference type="GO" id="GO:0015074">
    <property type="term" value="P:DNA integration"/>
    <property type="evidence" value="ECO:0007669"/>
    <property type="project" value="UniProtKB-KW"/>
</dbReference>
<keyword evidence="2" id="KW-0229">DNA integration</keyword>
<evidence type="ECO:0000256" key="5">
    <source>
        <dbReference type="PROSITE-ProRule" id="PRU01248"/>
    </source>
</evidence>
<evidence type="ECO:0000313" key="9">
    <source>
        <dbReference type="Proteomes" id="UP000823660"/>
    </source>
</evidence>
<comment type="similarity">
    <text evidence="1">Belongs to the 'phage' integrase family.</text>
</comment>
<evidence type="ECO:0000313" key="8">
    <source>
        <dbReference type="EMBL" id="MBO8467768.1"/>
    </source>
</evidence>
<dbReference type="InterPro" id="IPR002104">
    <property type="entry name" value="Integrase_catalytic"/>
</dbReference>
<keyword evidence="3 5" id="KW-0238">DNA-binding</keyword>
<dbReference type="Gene3D" id="1.10.443.10">
    <property type="entry name" value="Intergrase catalytic core"/>
    <property type="match status" value="1"/>
</dbReference>
<gene>
    <name evidence="8" type="ORF">IAB99_08430</name>
</gene>
<comment type="caution">
    <text evidence="8">The sequence shown here is derived from an EMBL/GenBank/DDBJ whole genome shotgun (WGS) entry which is preliminary data.</text>
</comment>
<dbReference type="Pfam" id="PF13102">
    <property type="entry name" value="Phage_int_SAM_5"/>
    <property type="match status" value="1"/>
</dbReference>
<dbReference type="PANTHER" id="PTHR30349">
    <property type="entry name" value="PHAGE INTEGRASE-RELATED"/>
    <property type="match status" value="1"/>
</dbReference>
<sequence length="427" mass="48600">MPVKIMAYYNSKQALISTGYAFSECEWDIIQNRTQKKSKMFDSSKDSNDSDIVLSTLRAGLDEVMQRADNAVEFLTKRGTPFQASDIKTEYENGHYANGDLIYLSKCNEAYLARLDDIKASAKTVKQYRGIYNSMAAYYEGLSKRNDRDKLRLVQIDAKFLRDYQEYLTNKGDSQATVSAHFRYIKALFNYAIQKEAIPKEAYPFGRGDDKVTIQGVRRTKKALTKKELETLLNYRGHLLKRQLRNFDLAILSFLLNGANMIDIAKLTYGQNYDKNSNCITFIRQKSYRTTDNIVPITVHVTDAIRTMIKLYGNEDKPENYIFNILKKDSPLPPEEQVANTVRAIGKTLKCVAKKCGVRTDISYQFFRHTHATLSIKDAGASLYDIKVTMGHSSAKTTEAYISSLPDDDDKVSNMKANLLNGIYSKD</sequence>
<feature type="domain" description="Core-binding (CB)" evidence="7">
    <location>
        <begin position="102"/>
        <end position="193"/>
    </location>
</feature>
<dbReference type="Proteomes" id="UP000823660">
    <property type="component" value="Unassembled WGS sequence"/>
</dbReference>
<organism evidence="8 9">
    <name type="scientific">Candidatus Cryptobacteroides faecipullorum</name>
    <dbReference type="NCBI Taxonomy" id="2840764"/>
    <lineage>
        <taxon>Bacteria</taxon>
        <taxon>Pseudomonadati</taxon>
        <taxon>Bacteroidota</taxon>
        <taxon>Bacteroidia</taxon>
        <taxon>Bacteroidales</taxon>
        <taxon>Candidatus Cryptobacteroides</taxon>
    </lineage>
</organism>